<keyword evidence="1" id="KW-0547">Nucleotide-binding</keyword>
<evidence type="ECO:0000256" key="3">
    <source>
        <dbReference type="SAM" id="MobiDB-lite"/>
    </source>
</evidence>
<dbReference type="PANTHER" id="PTHR11566:SF66">
    <property type="entry name" value="INTERFERON-INDUCED GTP-BINDING PROTEIN MX"/>
    <property type="match status" value="1"/>
</dbReference>
<dbReference type="InterPro" id="IPR045063">
    <property type="entry name" value="Dynamin_N"/>
</dbReference>
<evidence type="ECO:0000259" key="5">
    <source>
        <dbReference type="PROSITE" id="PS51718"/>
    </source>
</evidence>
<dbReference type="InterPro" id="IPR022812">
    <property type="entry name" value="Dynamin"/>
</dbReference>
<dbReference type="SMART" id="SM00053">
    <property type="entry name" value="DYNc"/>
    <property type="match status" value="1"/>
</dbReference>
<dbReference type="GO" id="GO:0005874">
    <property type="term" value="C:microtubule"/>
    <property type="evidence" value="ECO:0007669"/>
    <property type="project" value="TreeGrafter"/>
</dbReference>
<dbReference type="PROSITE" id="PS51718">
    <property type="entry name" value="G_DYNAMIN_2"/>
    <property type="match status" value="1"/>
</dbReference>
<organism evidence="6 7">
    <name type="scientific">Lasiosphaeris hirsuta</name>
    <dbReference type="NCBI Taxonomy" id="260670"/>
    <lineage>
        <taxon>Eukaryota</taxon>
        <taxon>Fungi</taxon>
        <taxon>Dikarya</taxon>
        <taxon>Ascomycota</taxon>
        <taxon>Pezizomycotina</taxon>
        <taxon>Sordariomycetes</taxon>
        <taxon>Sordariomycetidae</taxon>
        <taxon>Sordariales</taxon>
        <taxon>Lasiosphaeriaceae</taxon>
        <taxon>Lasiosphaeris</taxon>
    </lineage>
</organism>
<dbReference type="GO" id="GO:0000266">
    <property type="term" value="P:mitochondrial fission"/>
    <property type="evidence" value="ECO:0007669"/>
    <property type="project" value="TreeGrafter"/>
</dbReference>
<dbReference type="Proteomes" id="UP001172102">
    <property type="component" value="Unassembled WGS sequence"/>
</dbReference>
<feature type="compositionally biased region" description="Acidic residues" evidence="3">
    <location>
        <begin position="659"/>
        <end position="668"/>
    </location>
</feature>
<dbReference type="GO" id="GO:0003924">
    <property type="term" value="F:GTPase activity"/>
    <property type="evidence" value="ECO:0007669"/>
    <property type="project" value="InterPro"/>
</dbReference>
<reference evidence="6" key="1">
    <citation type="submission" date="2023-06" db="EMBL/GenBank/DDBJ databases">
        <title>Genome-scale phylogeny and comparative genomics of the fungal order Sordariales.</title>
        <authorList>
            <consortium name="Lawrence Berkeley National Laboratory"/>
            <person name="Hensen N."/>
            <person name="Bonometti L."/>
            <person name="Westerberg I."/>
            <person name="Brannstrom I.O."/>
            <person name="Guillou S."/>
            <person name="Cros-Aarteil S."/>
            <person name="Calhoun S."/>
            <person name="Haridas S."/>
            <person name="Kuo A."/>
            <person name="Mondo S."/>
            <person name="Pangilinan J."/>
            <person name="Riley R."/>
            <person name="Labutti K."/>
            <person name="Andreopoulos B."/>
            <person name="Lipzen A."/>
            <person name="Chen C."/>
            <person name="Yanf M."/>
            <person name="Daum C."/>
            <person name="Ng V."/>
            <person name="Clum A."/>
            <person name="Steindorff A."/>
            <person name="Ohm R."/>
            <person name="Martin F."/>
            <person name="Silar P."/>
            <person name="Natvig D."/>
            <person name="Lalanne C."/>
            <person name="Gautier V."/>
            <person name="Ament-Velasquez S.L."/>
            <person name="Kruys A."/>
            <person name="Hutchinson M.I."/>
            <person name="Powell A.J."/>
            <person name="Barry K."/>
            <person name="Miller A.N."/>
            <person name="Grigoriev I.V."/>
            <person name="Debuchy R."/>
            <person name="Gladieux P."/>
            <person name="Thoren M.H."/>
            <person name="Johannesson H."/>
        </authorList>
    </citation>
    <scope>NUCLEOTIDE SEQUENCE</scope>
    <source>
        <strain evidence="6">SMH4607-1</strain>
    </source>
</reference>
<keyword evidence="2" id="KW-0342">GTP-binding</keyword>
<dbReference type="PRINTS" id="PR00195">
    <property type="entry name" value="DYNAMIN"/>
</dbReference>
<dbReference type="SUPFAM" id="SSF52540">
    <property type="entry name" value="P-loop containing nucleoside triphosphate hydrolases"/>
    <property type="match status" value="1"/>
</dbReference>
<sequence>MSSDFPKYLDCTSLRAELLDLLDSIQLAGVGEDILPQIVVVGDQSSGKSSALTALTGIEFPRHQTACTQFATEIRLRRSSECPQHRIRAWILLDKTAPRSDEERQALENFGKELAIEKFLPPGPHTIFASKDKLVIEKSGPNLPALTLVDLPGLVKNANERQTTADLKLIEELSDIYMKDPASIILAVVSGAYEFVNAAILDKVTQWDPEGARTLGLLTKPDAADREHITEEFIKLMMRRDSNKQYHFQLGWHVLLNPDASSRPTMQERKQREAQYWIGSKWAKLPAYMRGADALRSRLSRHLQNEIARRLPAIQERIQEWEHLCVAGLGKLGPVLVSERDKAKELGRLFSLSHQLIQQAVYGTRINPPGIQFFPDEHDPNGIPAQNLRAIVVAESDTFESEFRLLGLRARFTDKSGKVDVKAKREFAKRVVEPFLPQIQGRQLPGDPDTRAPYLVFKRYSKQWHHLARAYEQKIERACVAFLAELKECAWPPRTREPLEQNHLRNRFTKLWKAARNELETISWETFQLEIPPFDREYNKCIAEAVKPQAAAESGNQLSDAEKVVEQMFAYYMLAERVFIRNVIYQVAERHLLSGMMRLFETAEVMGMTDEIIDKIIAEDEEAKEARRVLELDMERIQDARKKCDVVAARTSPRLDIETMPDDAPGDEDYPHNGHVNPDGLARSEDGDSRFVSVNNIVGSDDRTPRCT</sequence>
<dbReference type="InterPro" id="IPR001401">
    <property type="entry name" value="Dynamin_GTPase"/>
</dbReference>
<dbReference type="PANTHER" id="PTHR11566">
    <property type="entry name" value="DYNAMIN"/>
    <property type="match status" value="1"/>
</dbReference>
<feature type="domain" description="Dynamin-type G" evidence="5">
    <location>
        <begin position="32"/>
        <end position="312"/>
    </location>
</feature>
<evidence type="ECO:0000256" key="2">
    <source>
        <dbReference type="ARBA" id="ARBA00023134"/>
    </source>
</evidence>
<dbReference type="EMBL" id="JAUKUA010000002">
    <property type="protein sequence ID" value="KAK0725115.1"/>
    <property type="molecule type" value="Genomic_DNA"/>
</dbReference>
<accession>A0AA40AZZ6</accession>
<dbReference type="InterPro" id="IPR030381">
    <property type="entry name" value="G_DYNAMIN_dom"/>
</dbReference>
<feature type="region of interest" description="Disordered" evidence="3">
    <location>
        <begin position="656"/>
        <end position="708"/>
    </location>
</feature>
<dbReference type="GO" id="GO:0048312">
    <property type="term" value="P:intracellular distribution of mitochondria"/>
    <property type="evidence" value="ECO:0007669"/>
    <property type="project" value="TreeGrafter"/>
</dbReference>
<dbReference type="InterPro" id="IPR020850">
    <property type="entry name" value="GED_dom"/>
</dbReference>
<dbReference type="Gene3D" id="3.40.50.300">
    <property type="entry name" value="P-loop containing nucleotide triphosphate hydrolases"/>
    <property type="match status" value="1"/>
</dbReference>
<keyword evidence="7" id="KW-1185">Reference proteome</keyword>
<evidence type="ECO:0000313" key="6">
    <source>
        <dbReference type="EMBL" id="KAK0725115.1"/>
    </source>
</evidence>
<feature type="domain" description="GED" evidence="4">
    <location>
        <begin position="561"/>
        <end position="652"/>
    </location>
</feature>
<dbReference type="GO" id="GO:0016559">
    <property type="term" value="P:peroxisome fission"/>
    <property type="evidence" value="ECO:0007669"/>
    <property type="project" value="TreeGrafter"/>
</dbReference>
<dbReference type="GO" id="GO:0006897">
    <property type="term" value="P:endocytosis"/>
    <property type="evidence" value="ECO:0007669"/>
    <property type="project" value="TreeGrafter"/>
</dbReference>
<dbReference type="InterPro" id="IPR027417">
    <property type="entry name" value="P-loop_NTPase"/>
</dbReference>
<protein>
    <submittedName>
        <fullName evidence="6">Dynamin family protein</fullName>
    </submittedName>
</protein>
<evidence type="ECO:0000313" key="7">
    <source>
        <dbReference type="Proteomes" id="UP001172102"/>
    </source>
</evidence>
<dbReference type="InterPro" id="IPR000375">
    <property type="entry name" value="Dynamin_stalk"/>
</dbReference>
<dbReference type="CDD" id="cd08771">
    <property type="entry name" value="DLP_1"/>
    <property type="match status" value="1"/>
</dbReference>
<dbReference type="PROSITE" id="PS51388">
    <property type="entry name" value="GED"/>
    <property type="match status" value="1"/>
</dbReference>
<dbReference type="Pfam" id="PF01031">
    <property type="entry name" value="Dynamin_M"/>
    <property type="match status" value="1"/>
</dbReference>
<dbReference type="GO" id="GO:0016020">
    <property type="term" value="C:membrane"/>
    <property type="evidence" value="ECO:0007669"/>
    <property type="project" value="TreeGrafter"/>
</dbReference>
<evidence type="ECO:0000259" key="4">
    <source>
        <dbReference type="PROSITE" id="PS51388"/>
    </source>
</evidence>
<name>A0AA40AZZ6_9PEZI</name>
<proteinExistence type="predicted"/>
<comment type="caution">
    <text evidence="6">The sequence shown here is derived from an EMBL/GenBank/DDBJ whole genome shotgun (WGS) entry which is preliminary data.</text>
</comment>
<dbReference type="AlphaFoldDB" id="A0AA40AZZ6"/>
<gene>
    <name evidence="6" type="ORF">B0H67DRAFT_658178</name>
</gene>
<dbReference type="GO" id="GO:0005739">
    <property type="term" value="C:mitochondrion"/>
    <property type="evidence" value="ECO:0007669"/>
    <property type="project" value="TreeGrafter"/>
</dbReference>
<dbReference type="GO" id="GO:0005525">
    <property type="term" value="F:GTP binding"/>
    <property type="evidence" value="ECO:0007669"/>
    <property type="project" value="InterPro"/>
</dbReference>
<dbReference type="Pfam" id="PF00350">
    <property type="entry name" value="Dynamin_N"/>
    <property type="match status" value="1"/>
</dbReference>
<evidence type="ECO:0000256" key="1">
    <source>
        <dbReference type="ARBA" id="ARBA00022741"/>
    </source>
</evidence>
<dbReference type="GO" id="GO:0008017">
    <property type="term" value="F:microtubule binding"/>
    <property type="evidence" value="ECO:0007669"/>
    <property type="project" value="TreeGrafter"/>
</dbReference>